<proteinExistence type="predicted"/>
<keyword evidence="3" id="KW-1185">Reference proteome</keyword>
<dbReference type="PRINTS" id="PR00853">
    <property type="entry name" value="XPGRADSUPER"/>
</dbReference>
<dbReference type="Pfam" id="PF00867">
    <property type="entry name" value="XPG_I"/>
    <property type="match status" value="1"/>
</dbReference>
<organism evidence="2 3">
    <name type="scientific">Candolleomyces aberdarensis</name>
    <dbReference type="NCBI Taxonomy" id="2316362"/>
    <lineage>
        <taxon>Eukaryota</taxon>
        <taxon>Fungi</taxon>
        <taxon>Dikarya</taxon>
        <taxon>Basidiomycota</taxon>
        <taxon>Agaricomycotina</taxon>
        <taxon>Agaricomycetes</taxon>
        <taxon>Agaricomycetidae</taxon>
        <taxon>Agaricales</taxon>
        <taxon>Agaricineae</taxon>
        <taxon>Psathyrellaceae</taxon>
        <taxon>Candolleomyces</taxon>
    </lineage>
</organism>
<reference evidence="2 3" key="1">
    <citation type="submission" date="2019-01" db="EMBL/GenBank/DDBJ databases">
        <title>Draft genome sequence of Psathyrella aberdarensis IHI B618.</title>
        <authorList>
            <person name="Buettner E."/>
            <person name="Kellner H."/>
        </authorList>
    </citation>
    <scope>NUCLEOTIDE SEQUENCE [LARGE SCALE GENOMIC DNA]</scope>
    <source>
        <strain evidence="2 3">IHI B618</strain>
    </source>
</reference>
<dbReference type="InterPro" id="IPR006084">
    <property type="entry name" value="XPG/Rad2"/>
</dbReference>
<dbReference type="SMART" id="SM00484">
    <property type="entry name" value="XPGI"/>
    <property type="match status" value="1"/>
</dbReference>
<dbReference type="GO" id="GO:0006281">
    <property type="term" value="P:DNA repair"/>
    <property type="evidence" value="ECO:0007669"/>
    <property type="project" value="UniProtKB-ARBA"/>
</dbReference>
<sequence>MFAAKGATFGAAKRGASWAKIGRETELSCLHMSIEQWLKIPAIFVVVFDGDQRPLVKRGKRVNVKEEHQLAPAFRELLDASGFDYLTAPGEAEAYLAALNRSERINYVLTSDCDVFLFGAQHVIRTPQEPNNRDIVQVYHEAALRTYDSGALLSEGVILMAVLVGGDYDEKGLRGCGFETAYTLARTSSLPADLVAIMRNKRLSSSEILVQLSTWRSTLCRQLVENPHLRSRRPALAASIPEKFPQREILDLYINPVTEFSGTSQPNSNWEARFPDSAQMVVLAARLFGWSWKRTLQMLRESIWPGHMDHSHAGPCSGCLGSQTDLRIIQLDGMNVPAPVDSFILCRIELGTFSAQSLVHAAYQNEKGTPTGISSSGKASDCTPILVPSPIVWYADRTLFDRYNCQQYPMMRARLKRCRNYFEKRWSTPSSSSLPQNSHLPTALDAANSTLGSEVRYVITRNSVGQEVLEIIDD</sequence>
<dbReference type="AlphaFoldDB" id="A0A4Q2D0Z5"/>
<dbReference type="PANTHER" id="PTHR11081">
    <property type="entry name" value="FLAP ENDONUCLEASE FAMILY MEMBER"/>
    <property type="match status" value="1"/>
</dbReference>
<evidence type="ECO:0000313" key="3">
    <source>
        <dbReference type="Proteomes" id="UP000290288"/>
    </source>
</evidence>
<dbReference type="CDD" id="cd09870">
    <property type="entry name" value="PIN_YEN1"/>
    <property type="match status" value="1"/>
</dbReference>
<dbReference type="SUPFAM" id="SSF47807">
    <property type="entry name" value="5' to 3' exonuclease, C-terminal subdomain"/>
    <property type="match status" value="1"/>
</dbReference>
<dbReference type="PANTHER" id="PTHR11081:SF75">
    <property type="entry name" value="ENDONUCLEASE, PUTATIVE (AFU_ORTHOLOGUE AFUA_3G13260)-RELATED"/>
    <property type="match status" value="1"/>
</dbReference>
<dbReference type="EMBL" id="SDEE01001596">
    <property type="protein sequence ID" value="RXW11795.1"/>
    <property type="molecule type" value="Genomic_DNA"/>
</dbReference>
<dbReference type="OrthoDB" id="3005703at2759"/>
<dbReference type="InterPro" id="IPR036279">
    <property type="entry name" value="5-3_exonuclease_C_sf"/>
</dbReference>
<dbReference type="InterPro" id="IPR029060">
    <property type="entry name" value="PIN-like_dom_sf"/>
</dbReference>
<accession>A0A4Q2D0Z5</accession>
<comment type="caution">
    <text evidence="2">The sequence shown here is derived from an EMBL/GenBank/DDBJ whole genome shotgun (WGS) entry which is preliminary data.</text>
</comment>
<dbReference type="STRING" id="2316362.A0A4Q2D0Z5"/>
<dbReference type="Proteomes" id="UP000290288">
    <property type="component" value="Unassembled WGS sequence"/>
</dbReference>
<protein>
    <recommendedName>
        <fullName evidence="1">XPG-I domain-containing protein</fullName>
    </recommendedName>
</protein>
<evidence type="ECO:0000313" key="2">
    <source>
        <dbReference type="EMBL" id="RXW11795.1"/>
    </source>
</evidence>
<dbReference type="Gene3D" id="3.40.50.1010">
    <property type="entry name" value="5'-nuclease"/>
    <property type="match status" value="1"/>
</dbReference>
<dbReference type="Gene3D" id="1.10.150.20">
    <property type="entry name" value="5' to 3' exonuclease, C-terminal subdomain"/>
    <property type="match status" value="1"/>
</dbReference>
<feature type="domain" description="XPG-I" evidence="1">
    <location>
        <begin position="79"/>
        <end position="149"/>
    </location>
</feature>
<name>A0A4Q2D0Z5_9AGAR</name>
<dbReference type="GO" id="GO:0017108">
    <property type="term" value="F:5'-flap endonuclease activity"/>
    <property type="evidence" value="ECO:0007669"/>
    <property type="project" value="TreeGrafter"/>
</dbReference>
<evidence type="ECO:0000259" key="1">
    <source>
        <dbReference type="SMART" id="SM00484"/>
    </source>
</evidence>
<dbReference type="SUPFAM" id="SSF88723">
    <property type="entry name" value="PIN domain-like"/>
    <property type="match status" value="1"/>
</dbReference>
<gene>
    <name evidence="2" type="ORF">EST38_g14060</name>
</gene>
<dbReference type="InterPro" id="IPR006086">
    <property type="entry name" value="XPG-I_dom"/>
</dbReference>